<proteinExistence type="predicted"/>
<reference evidence="3" key="1">
    <citation type="journal article" date="2014" name="Genome Biol.">
        <title>Genome analysis of a major urban malaria vector mosquito, Anopheles stephensi.</title>
        <authorList>
            <person name="Jiang X."/>
            <person name="Peery A."/>
            <person name="Hall A.B."/>
            <person name="Sharma A."/>
            <person name="Chen X.G."/>
            <person name="Waterhouse R.M."/>
            <person name="Komissarov A."/>
            <person name="Riehle M.M."/>
            <person name="Shouche Y."/>
            <person name="Sharakhova M.V."/>
            <person name="Lawson D."/>
            <person name="Pakpour N."/>
            <person name="Arensburger P."/>
            <person name="Davidson V.L."/>
            <person name="Eiglmeier K."/>
            <person name="Emrich S."/>
            <person name="George P."/>
            <person name="Kennedy R.C."/>
            <person name="Mane S.P."/>
            <person name="Maslen G."/>
            <person name="Oringanje C."/>
            <person name="Qi Y."/>
            <person name="Settlage R."/>
            <person name="Tojo M."/>
            <person name="Tubio J.M."/>
            <person name="Unger M.F."/>
            <person name="Wang B."/>
            <person name="Vernick K.D."/>
            <person name="Ribeiro J.M."/>
            <person name="James A.A."/>
            <person name="Michel K."/>
            <person name="Riehle M.A."/>
            <person name="Luckhart S."/>
            <person name="Sharakhov I.V."/>
            <person name="Tu Z."/>
        </authorList>
    </citation>
    <scope>NUCLEOTIDE SEQUENCE [LARGE SCALE GENOMIC DNA]</scope>
    <source>
        <strain evidence="3">Indian</strain>
    </source>
</reference>
<dbReference type="Proteomes" id="UP000076408">
    <property type="component" value="Unassembled WGS sequence"/>
</dbReference>
<reference evidence="2" key="2">
    <citation type="submission" date="2020-05" db="UniProtKB">
        <authorList>
            <consortium name="EnsemblMetazoa"/>
        </authorList>
    </citation>
    <scope>IDENTIFICATION</scope>
    <source>
        <strain evidence="2">Indian</strain>
    </source>
</reference>
<evidence type="ECO:0000313" key="2">
    <source>
        <dbReference type="EnsemblMetazoa" id="ASTEI04475-PA"/>
    </source>
</evidence>
<dbReference type="AlphaFoldDB" id="A0A182Y7N9"/>
<dbReference type="VEuPathDB" id="VectorBase:ASTEI04475"/>
<dbReference type="EnsemblMetazoa" id="ASTEI04475-RA">
    <property type="protein sequence ID" value="ASTEI04475-PA"/>
    <property type="gene ID" value="ASTEI04475"/>
</dbReference>
<evidence type="ECO:0000313" key="3">
    <source>
        <dbReference type="Proteomes" id="UP000076408"/>
    </source>
</evidence>
<keyword evidence="3" id="KW-1185">Reference proteome</keyword>
<protein>
    <submittedName>
        <fullName evidence="2">Uncharacterized protein</fullName>
    </submittedName>
</protein>
<sequence>MNESKHKHIHILASNTVYRLVFLHKRFAPTHTPIHTHTRRRKKMKCEQLKNF</sequence>
<feature type="compositionally biased region" description="Basic residues" evidence="1">
    <location>
        <begin position="33"/>
        <end position="44"/>
    </location>
</feature>
<organism evidence="2 3">
    <name type="scientific">Anopheles stephensi</name>
    <name type="common">Indo-Pakistan malaria mosquito</name>
    <dbReference type="NCBI Taxonomy" id="30069"/>
    <lineage>
        <taxon>Eukaryota</taxon>
        <taxon>Metazoa</taxon>
        <taxon>Ecdysozoa</taxon>
        <taxon>Arthropoda</taxon>
        <taxon>Hexapoda</taxon>
        <taxon>Insecta</taxon>
        <taxon>Pterygota</taxon>
        <taxon>Neoptera</taxon>
        <taxon>Endopterygota</taxon>
        <taxon>Diptera</taxon>
        <taxon>Nematocera</taxon>
        <taxon>Culicoidea</taxon>
        <taxon>Culicidae</taxon>
        <taxon>Anophelinae</taxon>
        <taxon>Anopheles</taxon>
    </lineage>
</organism>
<feature type="region of interest" description="Disordered" evidence="1">
    <location>
        <begin position="33"/>
        <end position="52"/>
    </location>
</feature>
<evidence type="ECO:0000256" key="1">
    <source>
        <dbReference type="SAM" id="MobiDB-lite"/>
    </source>
</evidence>
<name>A0A182Y7N9_ANOST</name>
<accession>A0A182Y7N9</accession>